<dbReference type="InterPro" id="IPR036291">
    <property type="entry name" value="NAD(P)-bd_dom_sf"/>
</dbReference>
<dbReference type="CDD" id="cd05356">
    <property type="entry name" value="17beta-HSD1_like_SDR_c"/>
    <property type="match status" value="1"/>
</dbReference>
<proteinExistence type="inferred from homology"/>
<comment type="subcellular location">
    <subcellularLocation>
        <location evidence="1">Mitochondrion</location>
    </subcellularLocation>
</comment>
<reference evidence="7" key="3">
    <citation type="submission" date="2021-02" db="UniProtKB">
        <authorList>
            <consortium name="EnsemblMetazoa"/>
        </authorList>
    </citation>
    <scope>IDENTIFICATION</scope>
    <source>
        <strain evidence="7">USDA</strain>
    </source>
</reference>
<dbReference type="EMBL" id="AAZO01003329">
    <property type="status" value="NOT_ANNOTATED_CDS"/>
    <property type="molecule type" value="Genomic_DNA"/>
</dbReference>
<dbReference type="EnsemblMetazoa" id="PHUM286730-RA">
    <property type="protein sequence ID" value="PHUM286730-PA"/>
    <property type="gene ID" value="PHUM286730"/>
</dbReference>
<name>E0VLD1_PEDHC</name>
<dbReference type="PROSITE" id="PS00061">
    <property type="entry name" value="ADH_SHORT"/>
    <property type="match status" value="1"/>
</dbReference>
<evidence type="ECO:0000313" key="6">
    <source>
        <dbReference type="EMBL" id="EEB14187.1"/>
    </source>
</evidence>
<dbReference type="eggNOG" id="KOG1014">
    <property type="taxonomic scope" value="Eukaryota"/>
</dbReference>
<protein>
    <submittedName>
        <fullName evidence="6">Predicted protein</fullName>
    </submittedName>
</protein>
<evidence type="ECO:0000313" key="7">
    <source>
        <dbReference type="EnsemblMetazoa" id="PHUM286730-PA"/>
    </source>
</evidence>
<dbReference type="InterPro" id="IPR002347">
    <property type="entry name" value="SDR_fam"/>
</dbReference>
<evidence type="ECO:0000256" key="3">
    <source>
        <dbReference type="ARBA" id="ARBA00023002"/>
    </source>
</evidence>
<dbReference type="OrthoDB" id="5545019at2759"/>
<dbReference type="KEGG" id="phu:Phum_PHUM286730"/>
<dbReference type="HOGENOM" id="CLU_010194_38_0_1"/>
<dbReference type="EMBL" id="DS235271">
    <property type="protein sequence ID" value="EEB14187.1"/>
    <property type="molecule type" value="Genomic_DNA"/>
</dbReference>
<dbReference type="PIRSF" id="PIRSF000126">
    <property type="entry name" value="11-beta-HSD1"/>
    <property type="match status" value="1"/>
</dbReference>
<keyword evidence="8" id="KW-1185">Reference proteome</keyword>
<sequence>MPKINLKEKYGSWAVVTGCTDGIGKAFSYELAKRGLNIVLISRNKEKLERVSNDIKNDYKIDTKIIMCDFTKGRSIYDDVKLLMDDLDVGILINNVGIQYSHPMYFGELPDDEIWNVLNVNLGSVVQMTKIILSKMLDKKKGAIVNLSSGSKLQPLPFMNLYAASKIFVDFFTDALREEYKNSNLTIQCLCPYYVTTKINHFNDRLLKNNLFVPTPSRYVKSALDTLGIIDNTTGYWPHRLQYLFAVMCPVWIKTYVGGIIC</sequence>
<keyword evidence="3" id="KW-0560">Oxidoreductase</keyword>
<dbReference type="PRINTS" id="PR00081">
    <property type="entry name" value="GDHRDH"/>
</dbReference>
<dbReference type="PRINTS" id="PR00080">
    <property type="entry name" value="SDRFAMILY"/>
</dbReference>
<keyword evidence="2" id="KW-0521">NADP</keyword>
<dbReference type="AlphaFoldDB" id="E0VLD1"/>
<dbReference type="OMA" id="FCASATW"/>
<dbReference type="GeneID" id="8229549"/>
<dbReference type="InterPro" id="IPR052149">
    <property type="entry name" value="17-beta-HSD3-like"/>
</dbReference>
<accession>E0VLD1</accession>
<dbReference type="GO" id="GO:0016491">
    <property type="term" value="F:oxidoreductase activity"/>
    <property type="evidence" value="ECO:0007669"/>
    <property type="project" value="UniProtKB-KW"/>
</dbReference>
<dbReference type="FunCoup" id="E0VLD1">
    <property type="interactions" value="812"/>
</dbReference>
<dbReference type="PANTHER" id="PTHR44889:SF1">
    <property type="entry name" value="INACTIVE HYDROXYSTEROID DEHYDROGENASE-LIKE PROTEIN 1"/>
    <property type="match status" value="1"/>
</dbReference>
<keyword evidence="4" id="KW-0496">Mitochondrion</keyword>
<evidence type="ECO:0000256" key="1">
    <source>
        <dbReference type="ARBA" id="ARBA00004173"/>
    </source>
</evidence>
<reference evidence="6" key="2">
    <citation type="submission" date="2007-04" db="EMBL/GenBank/DDBJ databases">
        <title>The genome of the human body louse.</title>
        <authorList>
            <consortium name="The Human Body Louse Genome Consortium"/>
            <person name="Kirkness E."/>
            <person name="Walenz B."/>
            <person name="Hass B."/>
            <person name="Bruggner R."/>
            <person name="Strausberg R."/>
        </authorList>
    </citation>
    <scope>NUCLEOTIDE SEQUENCE</scope>
    <source>
        <strain evidence="6">USDA</strain>
    </source>
</reference>
<dbReference type="FunFam" id="3.40.50.720:FF:000137">
    <property type="entry name" value="Hydroxysteroid (17-beta) dehydrogenase 3"/>
    <property type="match status" value="1"/>
</dbReference>
<dbReference type="STRING" id="121224.E0VLD1"/>
<organism>
    <name type="scientific">Pediculus humanus subsp. corporis</name>
    <name type="common">Body louse</name>
    <dbReference type="NCBI Taxonomy" id="121224"/>
    <lineage>
        <taxon>Eukaryota</taxon>
        <taxon>Metazoa</taxon>
        <taxon>Ecdysozoa</taxon>
        <taxon>Arthropoda</taxon>
        <taxon>Hexapoda</taxon>
        <taxon>Insecta</taxon>
        <taxon>Pterygota</taxon>
        <taxon>Neoptera</taxon>
        <taxon>Paraneoptera</taxon>
        <taxon>Psocodea</taxon>
        <taxon>Troctomorpha</taxon>
        <taxon>Phthiraptera</taxon>
        <taxon>Anoplura</taxon>
        <taxon>Pediculidae</taxon>
        <taxon>Pediculus</taxon>
    </lineage>
</organism>
<dbReference type="SUPFAM" id="SSF51735">
    <property type="entry name" value="NAD(P)-binding Rossmann-fold domains"/>
    <property type="match status" value="1"/>
</dbReference>
<dbReference type="PANTHER" id="PTHR44889">
    <property type="entry name" value="INACTIVE HYDROXYSTEROID DEHYDROGENASE-LIKE PROTEIN 1"/>
    <property type="match status" value="1"/>
</dbReference>
<dbReference type="Proteomes" id="UP000009046">
    <property type="component" value="Unassembled WGS sequence"/>
</dbReference>
<dbReference type="InParanoid" id="E0VLD1"/>
<dbReference type="GO" id="GO:0005739">
    <property type="term" value="C:mitochondrion"/>
    <property type="evidence" value="ECO:0007669"/>
    <property type="project" value="UniProtKB-SubCell"/>
</dbReference>
<dbReference type="RefSeq" id="XP_002426925.1">
    <property type="nucleotide sequence ID" value="XM_002426880.1"/>
</dbReference>
<dbReference type="Pfam" id="PF00106">
    <property type="entry name" value="adh_short"/>
    <property type="match status" value="1"/>
</dbReference>
<dbReference type="Gene3D" id="3.40.50.720">
    <property type="entry name" value="NAD(P)-binding Rossmann-like Domain"/>
    <property type="match status" value="1"/>
</dbReference>
<dbReference type="InterPro" id="IPR020904">
    <property type="entry name" value="Sc_DH/Rdtase_CS"/>
</dbReference>
<reference evidence="6" key="1">
    <citation type="submission" date="2007-04" db="EMBL/GenBank/DDBJ databases">
        <title>Annotation of Pediculus humanus corporis strain USDA.</title>
        <authorList>
            <person name="Kirkness E."/>
            <person name="Hannick L."/>
            <person name="Hass B."/>
            <person name="Bruggner R."/>
            <person name="Lawson D."/>
            <person name="Bidwell S."/>
            <person name="Joardar V."/>
            <person name="Caler E."/>
            <person name="Walenz B."/>
            <person name="Inman J."/>
            <person name="Schobel S."/>
            <person name="Galinsky K."/>
            <person name="Amedeo P."/>
            <person name="Strausberg R."/>
        </authorList>
    </citation>
    <scope>NUCLEOTIDE SEQUENCE</scope>
    <source>
        <strain evidence="6">USDA</strain>
    </source>
</reference>
<evidence type="ECO:0000256" key="5">
    <source>
        <dbReference type="ARBA" id="ARBA00038261"/>
    </source>
</evidence>
<dbReference type="VEuPathDB" id="VectorBase:PHUM286730"/>
<evidence type="ECO:0000256" key="2">
    <source>
        <dbReference type="ARBA" id="ARBA00022857"/>
    </source>
</evidence>
<dbReference type="CTD" id="8229549"/>
<gene>
    <name evidence="7" type="primary">8229549</name>
    <name evidence="6" type="ORF">Phum_PHUM286730</name>
</gene>
<evidence type="ECO:0000313" key="8">
    <source>
        <dbReference type="Proteomes" id="UP000009046"/>
    </source>
</evidence>
<comment type="similarity">
    <text evidence="5">Belongs to the short-chain dehydrogenases/reductases (SDR) family. 17-beta-HSD 3 subfamily.</text>
</comment>
<evidence type="ECO:0000256" key="4">
    <source>
        <dbReference type="ARBA" id="ARBA00023128"/>
    </source>
</evidence>